<dbReference type="Gene3D" id="2.30.42.10">
    <property type="match status" value="1"/>
</dbReference>
<dbReference type="InterPro" id="IPR008145">
    <property type="entry name" value="GK/Ca_channel_bsu"/>
</dbReference>
<dbReference type="SMART" id="SM00228">
    <property type="entry name" value="PDZ"/>
    <property type="match status" value="1"/>
</dbReference>
<evidence type="ECO:0000259" key="5">
    <source>
        <dbReference type="PROSITE" id="PS50052"/>
    </source>
</evidence>
<dbReference type="Gene3D" id="3.40.50.300">
    <property type="entry name" value="P-loop containing nucleotide triphosphate hydrolases"/>
    <property type="match status" value="1"/>
</dbReference>
<dbReference type="AlphaFoldDB" id="A0A671Q6V4"/>
<dbReference type="InterPro" id="IPR001478">
    <property type="entry name" value="PDZ"/>
</dbReference>
<dbReference type="Pfam" id="PF00625">
    <property type="entry name" value="Guanylate_kin"/>
    <property type="match status" value="1"/>
</dbReference>
<dbReference type="InterPro" id="IPR027417">
    <property type="entry name" value="P-loop_NTPase"/>
</dbReference>
<dbReference type="InterPro" id="IPR020590">
    <property type="entry name" value="Guanylate_kinase_CS"/>
</dbReference>
<dbReference type="InterPro" id="IPR036028">
    <property type="entry name" value="SH3-like_dom_sf"/>
</dbReference>
<gene>
    <name evidence="8" type="primary">mpp3b</name>
</gene>
<dbReference type="SUPFAM" id="SSF52540">
    <property type="entry name" value="P-loop containing nucleoside triphosphate hydrolases"/>
    <property type="match status" value="1"/>
</dbReference>
<evidence type="ECO:0000259" key="7">
    <source>
        <dbReference type="PROSITE" id="PS51022"/>
    </source>
</evidence>
<dbReference type="SMART" id="SM00569">
    <property type="entry name" value="L27"/>
    <property type="match status" value="2"/>
</dbReference>
<evidence type="ECO:0000256" key="2">
    <source>
        <dbReference type="ARBA" id="ARBA00022443"/>
    </source>
</evidence>
<dbReference type="Pfam" id="PF02828">
    <property type="entry name" value="L27"/>
    <property type="match status" value="2"/>
</dbReference>
<dbReference type="PROSITE" id="PS50002">
    <property type="entry name" value="SH3"/>
    <property type="match status" value="1"/>
</dbReference>
<dbReference type="CDD" id="cd06799">
    <property type="entry name" value="PDZ_MPP3-MPP4-MPP7-like"/>
    <property type="match status" value="1"/>
</dbReference>
<dbReference type="InterPro" id="IPR036034">
    <property type="entry name" value="PDZ_sf"/>
</dbReference>
<keyword evidence="9" id="KW-1185">Reference proteome</keyword>
<comment type="similarity">
    <text evidence="1">Belongs to the MAGUK family.</text>
</comment>
<evidence type="ECO:0000313" key="8">
    <source>
        <dbReference type="Ensembl" id="ENSSANP00000067363.1"/>
    </source>
</evidence>
<dbReference type="InterPro" id="IPR004172">
    <property type="entry name" value="L27_dom"/>
</dbReference>
<feature type="domain" description="PDZ" evidence="6">
    <location>
        <begin position="137"/>
        <end position="218"/>
    </location>
</feature>
<organism evidence="8 9">
    <name type="scientific">Sinocyclocheilus anshuiensis</name>
    <dbReference type="NCBI Taxonomy" id="1608454"/>
    <lineage>
        <taxon>Eukaryota</taxon>
        <taxon>Metazoa</taxon>
        <taxon>Chordata</taxon>
        <taxon>Craniata</taxon>
        <taxon>Vertebrata</taxon>
        <taxon>Euteleostomi</taxon>
        <taxon>Actinopterygii</taxon>
        <taxon>Neopterygii</taxon>
        <taxon>Teleostei</taxon>
        <taxon>Ostariophysi</taxon>
        <taxon>Cypriniformes</taxon>
        <taxon>Cyprinidae</taxon>
        <taxon>Cyprininae</taxon>
        <taxon>Sinocyclocheilus</taxon>
    </lineage>
</organism>
<name>A0A671Q6V4_9TELE</name>
<keyword evidence="2 3" id="KW-0728">SH3 domain</keyword>
<evidence type="ECO:0000259" key="4">
    <source>
        <dbReference type="PROSITE" id="PS50002"/>
    </source>
</evidence>
<dbReference type="Gene3D" id="2.30.30.40">
    <property type="entry name" value="SH3 Domains"/>
    <property type="match status" value="1"/>
</dbReference>
<dbReference type="InterPro" id="IPR050716">
    <property type="entry name" value="MAGUK"/>
</dbReference>
<dbReference type="SUPFAM" id="SSF101288">
    <property type="entry name" value="L27 domain"/>
    <property type="match status" value="1"/>
</dbReference>
<dbReference type="SMART" id="SM00326">
    <property type="entry name" value="SH3"/>
    <property type="match status" value="1"/>
</dbReference>
<dbReference type="PROSITE" id="PS50052">
    <property type="entry name" value="GUANYLATE_KINASE_2"/>
    <property type="match status" value="1"/>
</dbReference>
<proteinExistence type="inferred from homology"/>
<dbReference type="SUPFAM" id="SSF50044">
    <property type="entry name" value="SH3-domain"/>
    <property type="match status" value="1"/>
</dbReference>
<protein>
    <submittedName>
        <fullName evidence="8">MAGUK p55 subfamily member 3-like</fullName>
    </submittedName>
</protein>
<dbReference type="InterPro" id="IPR014775">
    <property type="entry name" value="L27_C"/>
</dbReference>
<dbReference type="SMART" id="SM00072">
    <property type="entry name" value="GuKc"/>
    <property type="match status" value="1"/>
</dbReference>
<feature type="domain" description="L27" evidence="7">
    <location>
        <begin position="6"/>
        <end position="60"/>
    </location>
</feature>
<dbReference type="PROSITE" id="PS50106">
    <property type="entry name" value="PDZ"/>
    <property type="match status" value="1"/>
</dbReference>
<evidence type="ECO:0000259" key="6">
    <source>
        <dbReference type="PROSITE" id="PS50106"/>
    </source>
</evidence>
<dbReference type="Ensembl" id="ENSSANT00000071595.1">
    <property type="protein sequence ID" value="ENSSANP00000067363.1"/>
    <property type="gene ID" value="ENSSANG00000033553.1"/>
</dbReference>
<dbReference type="Pfam" id="PF00595">
    <property type="entry name" value="PDZ"/>
    <property type="match status" value="1"/>
</dbReference>
<dbReference type="Proteomes" id="UP000472260">
    <property type="component" value="Unassembled WGS sequence"/>
</dbReference>
<dbReference type="PROSITE" id="PS00856">
    <property type="entry name" value="GUANYLATE_KINASE_1"/>
    <property type="match status" value="1"/>
</dbReference>
<dbReference type="PROSITE" id="PS51022">
    <property type="entry name" value="L27"/>
    <property type="match status" value="2"/>
</dbReference>
<feature type="domain" description="Guanylate kinase-like" evidence="5">
    <location>
        <begin position="393"/>
        <end position="546"/>
    </location>
</feature>
<dbReference type="Gene3D" id="1.10.287.650">
    <property type="entry name" value="L27 domain"/>
    <property type="match status" value="1"/>
</dbReference>
<feature type="domain" description="L27" evidence="7">
    <location>
        <begin position="61"/>
        <end position="118"/>
    </location>
</feature>
<reference evidence="8" key="2">
    <citation type="submission" date="2025-09" db="UniProtKB">
        <authorList>
            <consortium name="Ensembl"/>
        </authorList>
    </citation>
    <scope>IDENTIFICATION</scope>
</reference>
<accession>A0A671Q6V4</accession>
<dbReference type="InterPro" id="IPR008144">
    <property type="entry name" value="Guanylate_kin-like_dom"/>
</dbReference>
<evidence type="ECO:0000313" key="9">
    <source>
        <dbReference type="Proteomes" id="UP000472260"/>
    </source>
</evidence>
<dbReference type="PANTHER" id="PTHR23122">
    <property type="entry name" value="MEMBRANE-ASSOCIATED GUANYLATE KINASE MAGUK"/>
    <property type="match status" value="1"/>
</dbReference>
<reference evidence="8" key="1">
    <citation type="submission" date="2025-08" db="UniProtKB">
        <authorList>
            <consortium name="Ensembl"/>
        </authorList>
    </citation>
    <scope>IDENTIFICATION</scope>
</reference>
<dbReference type="SUPFAM" id="SSF50156">
    <property type="entry name" value="PDZ domain-like"/>
    <property type="match status" value="1"/>
</dbReference>
<sequence length="562" mass="64072">MPFLSPTTGLHEMLALLTSQLHPDANHKEDMVFLREVFSERSLSYIMKIHERLRQFQLQSPTPVLHSASCLAEDVAEELQNGPLEEDERELLTLLTAPHVKAVLTVHDTVAQKNFEPVLPPLPDDLDDELEEESVKIVRLVKNKEPLGATIRRDEVTGAVVVARIMRGGAADRSGLVHVGDELREVNGNLIIHKRPEEISQILSQSQGSITLKIIPAIKEEDRFKESKVYLRALFDYTPFEDKATPCQEAGLPFTRRDILQVVSQDDPTWWQAKRVGDSNLRAGLVPSRQFQERYTTKIMSTATFNLPLLLPYRPDDCDCEGSVSGQHVAGLRRSFRLSRKDHQGSTKESRPAESEENEFLIYEEVTLYQMRAQNKPRLVVLIGKIQGMSGGHSTRPRKSHEKEGVEYHFISKQAFEADIQLNKFIEYGEYKNNQYGTSLESIRSVLARNKVCLVDVQPEALKILHSAEFKPYVIFVKPRIPEIHRQRSSPTSPGRGDNGHITDEDLQEMRQSAEQMDQQYGYLVDRVLIKEDSASACVELRNILERLEREPQWVPVSWVRT</sequence>
<dbReference type="InterPro" id="IPR001452">
    <property type="entry name" value="SH3_domain"/>
</dbReference>
<dbReference type="InterPro" id="IPR036892">
    <property type="entry name" value="L27_dom_sf"/>
</dbReference>
<evidence type="ECO:0000256" key="1">
    <source>
        <dbReference type="ARBA" id="ARBA00007014"/>
    </source>
</evidence>
<feature type="domain" description="SH3" evidence="4">
    <location>
        <begin position="226"/>
        <end position="296"/>
    </location>
</feature>
<dbReference type="FunFam" id="3.30.63.10:FF:000002">
    <property type="entry name" value="Guanylate kinase 1"/>
    <property type="match status" value="1"/>
</dbReference>
<evidence type="ECO:0000256" key="3">
    <source>
        <dbReference type="PROSITE-ProRule" id="PRU00192"/>
    </source>
</evidence>